<dbReference type="InterPro" id="IPR036412">
    <property type="entry name" value="HAD-like_sf"/>
</dbReference>
<dbReference type="RefSeq" id="WP_253484347.1">
    <property type="nucleotide sequence ID" value="NZ_JALJXV010000012.1"/>
</dbReference>
<comment type="caution">
    <text evidence="1">The sequence shown here is derived from an EMBL/GenBank/DDBJ whole genome shotgun (WGS) entry which is preliminary data.</text>
</comment>
<dbReference type="Gene3D" id="1.10.260.80">
    <property type="match status" value="1"/>
</dbReference>
<dbReference type="NCBIfam" id="TIGR01549">
    <property type="entry name" value="HAD-SF-IA-v1"/>
    <property type="match status" value="1"/>
</dbReference>
<name>A0AAE3KDJ3_9GAMM</name>
<dbReference type="PANTHER" id="PTHR43885">
    <property type="entry name" value="HALOACID DEHALOGENASE-LIKE HYDROLASE"/>
    <property type="match status" value="1"/>
</dbReference>
<dbReference type="SFLD" id="SFLDG01129">
    <property type="entry name" value="C1.5:_HAD__Beta-PGM__Phosphata"/>
    <property type="match status" value="1"/>
</dbReference>
<dbReference type="EMBL" id="JALJXV010000012">
    <property type="protein sequence ID" value="MCP1676896.1"/>
    <property type="molecule type" value="Genomic_DNA"/>
</dbReference>
<proteinExistence type="predicted"/>
<evidence type="ECO:0000313" key="1">
    <source>
        <dbReference type="EMBL" id="MCP1676896.1"/>
    </source>
</evidence>
<dbReference type="SFLD" id="SFLDS00003">
    <property type="entry name" value="Haloacid_Dehalogenase"/>
    <property type="match status" value="1"/>
</dbReference>
<evidence type="ECO:0000313" key="2">
    <source>
        <dbReference type="Proteomes" id="UP001205843"/>
    </source>
</evidence>
<accession>A0AAE3KDJ3</accession>
<organism evidence="1 2">
    <name type="scientific">Natronocella acetinitrilica</name>
    <dbReference type="NCBI Taxonomy" id="414046"/>
    <lineage>
        <taxon>Bacteria</taxon>
        <taxon>Pseudomonadati</taxon>
        <taxon>Pseudomonadota</taxon>
        <taxon>Gammaproteobacteria</taxon>
        <taxon>Chromatiales</taxon>
        <taxon>Ectothiorhodospiraceae</taxon>
        <taxon>Natronocella</taxon>
    </lineage>
</organism>
<gene>
    <name evidence="1" type="ORF">J2T57_004070</name>
</gene>
<dbReference type="AlphaFoldDB" id="A0AAE3KDJ3"/>
<dbReference type="InterPro" id="IPR023214">
    <property type="entry name" value="HAD_sf"/>
</dbReference>
<dbReference type="GO" id="GO:0016787">
    <property type="term" value="F:hydrolase activity"/>
    <property type="evidence" value="ECO:0007669"/>
    <property type="project" value="UniProtKB-KW"/>
</dbReference>
<reference evidence="1" key="1">
    <citation type="submission" date="2022-03" db="EMBL/GenBank/DDBJ databases">
        <title>Genomic Encyclopedia of Type Strains, Phase III (KMG-III): the genomes of soil and plant-associated and newly described type strains.</title>
        <authorList>
            <person name="Whitman W."/>
        </authorList>
    </citation>
    <scope>NUCLEOTIDE SEQUENCE</scope>
    <source>
        <strain evidence="1">ANL 6-2</strain>
    </source>
</reference>
<dbReference type="Proteomes" id="UP001205843">
    <property type="component" value="Unassembled WGS sequence"/>
</dbReference>
<dbReference type="Pfam" id="PF00702">
    <property type="entry name" value="Hydrolase"/>
    <property type="match status" value="1"/>
</dbReference>
<sequence>MAEGRVPLPAQRQAGIRAVAFDLDGTLIDSRLDFAAIRRELDFPPGRGLLEHIATLQDPAAVARAHAVIERHEMAGAEAAQWMPGAERLLDRLVAAGMPMAILTRNMRAAADLACRSLGIPVELVLTREDCRPKPDPDGLLEICRRLSVAPARLVYVGDFVYDLQTARAAGAVSCLYRYGDNGRYAVDADWVVDHLGELAGLLGVDLSGGHRGRAS</sequence>
<keyword evidence="1" id="KW-0378">Hydrolase</keyword>
<dbReference type="SUPFAM" id="SSF56784">
    <property type="entry name" value="HAD-like"/>
    <property type="match status" value="1"/>
</dbReference>
<dbReference type="PANTHER" id="PTHR43885:SF1">
    <property type="entry name" value="SUPERFAMILY HYDROLASE, PUTATIVE (AFU_ORTHOLOGUE AFUA_4G13290)-RELATED"/>
    <property type="match status" value="1"/>
</dbReference>
<protein>
    <submittedName>
        <fullName evidence="1">HAD superfamily hydrolase (TIGR01509 family)</fullName>
    </submittedName>
</protein>
<keyword evidence="2" id="KW-1185">Reference proteome</keyword>
<dbReference type="InterPro" id="IPR006439">
    <property type="entry name" value="HAD-SF_hydro_IA"/>
</dbReference>
<dbReference type="Gene3D" id="3.40.50.1000">
    <property type="entry name" value="HAD superfamily/HAD-like"/>
    <property type="match status" value="1"/>
</dbReference>
<dbReference type="NCBIfam" id="TIGR01509">
    <property type="entry name" value="HAD-SF-IA-v3"/>
    <property type="match status" value="1"/>
</dbReference>